<evidence type="ECO:0008006" key="3">
    <source>
        <dbReference type="Google" id="ProtNLM"/>
    </source>
</evidence>
<dbReference type="STRING" id="128390.A0A091WEH2"/>
<evidence type="ECO:0000313" key="1">
    <source>
        <dbReference type="EMBL" id="KFR00031.1"/>
    </source>
</evidence>
<feature type="non-terminal residue" evidence="1">
    <location>
        <position position="1"/>
    </location>
</feature>
<feature type="non-terminal residue" evidence="1">
    <location>
        <position position="55"/>
    </location>
</feature>
<proteinExistence type="predicted"/>
<dbReference type="SUPFAM" id="SSF55550">
    <property type="entry name" value="SH2 domain"/>
    <property type="match status" value="1"/>
</dbReference>
<gene>
    <name evidence="1" type="ORF">Y956_14110</name>
</gene>
<dbReference type="Proteomes" id="UP000053283">
    <property type="component" value="Unassembled WGS sequence"/>
</dbReference>
<keyword evidence="2" id="KW-1185">Reference proteome</keyword>
<accession>A0A091WEH2</accession>
<dbReference type="AlphaFoldDB" id="A0A091WEH2"/>
<name>A0A091WEH2_NIPNI</name>
<organism evidence="1 2">
    <name type="scientific">Nipponia nippon</name>
    <name type="common">Crested ibis</name>
    <name type="synonym">Ibis nippon</name>
    <dbReference type="NCBI Taxonomy" id="128390"/>
    <lineage>
        <taxon>Eukaryota</taxon>
        <taxon>Metazoa</taxon>
        <taxon>Chordata</taxon>
        <taxon>Craniata</taxon>
        <taxon>Vertebrata</taxon>
        <taxon>Euteleostomi</taxon>
        <taxon>Archelosauria</taxon>
        <taxon>Archosauria</taxon>
        <taxon>Dinosauria</taxon>
        <taxon>Saurischia</taxon>
        <taxon>Theropoda</taxon>
        <taxon>Coelurosauria</taxon>
        <taxon>Aves</taxon>
        <taxon>Neognathae</taxon>
        <taxon>Neoaves</taxon>
        <taxon>Aequornithes</taxon>
        <taxon>Pelecaniformes</taxon>
        <taxon>Threskiornithidae</taxon>
        <taxon>Nipponia</taxon>
    </lineage>
</organism>
<dbReference type="EMBL" id="KL410812">
    <property type="protein sequence ID" value="KFR00031.1"/>
    <property type="molecule type" value="Genomic_DNA"/>
</dbReference>
<evidence type="ECO:0000313" key="2">
    <source>
        <dbReference type="Proteomes" id="UP000053283"/>
    </source>
</evidence>
<dbReference type="InterPro" id="IPR036860">
    <property type="entry name" value="SH2_dom_sf"/>
</dbReference>
<protein>
    <recommendedName>
        <fullName evidence="3">SH2 domain-containing protein 7</fullName>
    </recommendedName>
</protein>
<sequence length="55" mass="6335">RGEGHCRHMIEMQPNAHYIILEEDWAHASLTELVQYHQTMGGQPFMEILTVPCGQ</sequence>
<reference evidence="1 2" key="1">
    <citation type="submission" date="2014-04" db="EMBL/GenBank/DDBJ databases">
        <title>Genome evolution of avian class.</title>
        <authorList>
            <person name="Zhang G."/>
            <person name="Li C."/>
        </authorList>
    </citation>
    <scope>NUCLEOTIDE SEQUENCE [LARGE SCALE GENOMIC DNA]</scope>
    <source>
        <strain evidence="1">BGI_Y956</strain>
    </source>
</reference>